<accession>A0ABS0GF40</accession>
<dbReference type="EMBL" id="JADPMR010000001">
    <property type="protein sequence ID" value="MBF9000987.1"/>
    <property type="molecule type" value="Genomic_DNA"/>
</dbReference>
<comment type="caution">
    <text evidence="1">The sequence shown here is derived from an EMBL/GenBank/DDBJ whole genome shotgun (WGS) entry which is preliminary data.</text>
</comment>
<sequence length="48" mass="5565">MLSVMIRISRKLMENTLPYFPFNDYPDKSGNITSEMEEIVPVINAMDL</sequence>
<protein>
    <submittedName>
        <fullName evidence="1">Uncharacterized protein</fullName>
    </submittedName>
</protein>
<proteinExistence type="predicted"/>
<name>A0ABS0GF40_9VIBR</name>
<dbReference type="Proteomes" id="UP000597206">
    <property type="component" value="Unassembled WGS sequence"/>
</dbReference>
<evidence type="ECO:0000313" key="1">
    <source>
        <dbReference type="EMBL" id="MBF9000987.1"/>
    </source>
</evidence>
<gene>
    <name evidence="1" type="ORF">I1A42_10455</name>
</gene>
<organism evidence="1 2">
    <name type="scientific">Vibrio nitrifigilis</name>
    <dbReference type="NCBI Taxonomy" id="2789781"/>
    <lineage>
        <taxon>Bacteria</taxon>
        <taxon>Pseudomonadati</taxon>
        <taxon>Pseudomonadota</taxon>
        <taxon>Gammaproteobacteria</taxon>
        <taxon>Vibrionales</taxon>
        <taxon>Vibrionaceae</taxon>
        <taxon>Vibrio</taxon>
    </lineage>
</organism>
<reference evidence="1 2" key="1">
    <citation type="submission" date="2020-11" db="EMBL/GenBank/DDBJ databases">
        <title>Vibrio nitrifigilis sp. nov., a marine nitrogen-fixing bacterium isolated from the lagoon sediment of an islet inside an atoll.</title>
        <authorList>
            <person name="Wang L.-T."/>
            <person name="Shieh W.Y."/>
        </authorList>
    </citation>
    <scope>NUCLEOTIDE SEQUENCE [LARGE SCALE GENOMIC DNA]</scope>
    <source>
        <strain evidence="1 2">NFV-1</strain>
    </source>
</reference>
<evidence type="ECO:0000313" key="2">
    <source>
        <dbReference type="Proteomes" id="UP000597206"/>
    </source>
</evidence>
<dbReference type="RefSeq" id="WP_196123444.1">
    <property type="nucleotide sequence ID" value="NZ_JADPMR010000001.1"/>
</dbReference>
<keyword evidence="2" id="KW-1185">Reference proteome</keyword>